<sequence>MFWRRKKHNSEDTIKNDQNKASDEQFGNGAENLDEKSSKTKEPELASIDEENKSTADTPEENKTEDVYDIDDVIDGGGYGWYQRFVTLLAGMIWFTAAFQTMVMTIIGDYLSCSWKIYRWQYALLVSIVFLCMSVGSPFFGYLGDNYGRKKAIGSYLLIQFSFGAGASASNNVITMIILMAFMGFGLGGFSQVIAYICEFYPAKDRGIAGFYTAYFWNTGTLLLILISWGLMTAFNNWRWVMFISAFPSLLVLIGIRWFPESPRYYLVSQQVEKAQKKLAVMSRMNKVELPKGQLLHYRKNASEERGHFLDLFQPEHRKTILLMWYIWFSTVFTYYSYALITPFIIKYGTIRISEEMLKETVGVGNFTSHFYSVQPCKEFSNLNYIDLLWTTAAELPGLFIYSYLVIYINRNTLLSIGFFLSMFCTFLLIVDTKFRFVLNVFLFLGRANIIAMFQMIFIMTTEAFPTTLRGLAVGSCAGIGRMGAGIAPFAIRLLITYNGIAAICILGFMLFFGTISAASLPREMKDRTLKEITEEFDEPSKENVQSEIA</sequence>
<dbReference type="EMBL" id="BMAW01029797">
    <property type="protein sequence ID" value="GFU13803.1"/>
    <property type="molecule type" value="Genomic_DNA"/>
</dbReference>
<dbReference type="Gene3D" id="1.20.1250.20">
    <property type="entry name" value="MFS general substrate transporter like domains"/>
    <property type="match status" value="1"/>
</dbReference>
<dbReference type="PANTHER" id="PTHR23511">
    <property type="entry name" value="SYNAPTIC VESICLE GLYCOPROTEIN 2"/>
    <property type="match status" value="1"/>
</dbReference>
<dbReference type="GO" id="GO:0022857">
    <property type="term" value="F:transmembrane transporter activity"/>
    <property type="evidence" value="ECO:0007669"/>
    <property type="project" value="InterPro"/>
</dbReference>
<dbReference type="InterPro" id="IPR005828">
    <property type="entry name" value="MFS_sugar_transport-like"/>
</dbReference>
<evidence type="ECO:0000256" key="7">
    <source>
        <dbReference type="SAM" id="MobiDB-lite"/>
    </source>
</evidence>
<evidence type="ECO:0000256" key="2">
    <source>
        <dbReference type="ARBA" id="ARBA00008335"/>
    </source>
</evidence>
<comment type="caution">
    <text evidence="10">The sequence shown here is derived from an EMBL/GenBank/DDBJ whole genome shotgun (WGS) entry which is preliminary data.</text>
</comment>
<evidence type="ECO:0000256" key="6">
    <source>
        <dbReference type="ARBA" id="ARBA00023136"/>
    </source>
</evidence>
<feature type="transmembrane region" description="Helical" evidence="8">
    <location>
        <begin position="437"/>
        <end position="459"/>
    </location>
</feature>
<feature type="transmembrane region" description="Helical" evidence="8">
    <location>
        <begin position="120"/>
        <end position="141"/>
    </location>
</feature>
<protein>
    <submittedName>
        <fullName evidence="10">Synaptic vesicle 2-related protein</fullName>
    </submittedName>
</protein>
<dbReference type="PANTHER" id="PTHR23511:SF5">
    <property type="entry name" value="MAJOR FACILITATOR-TYPE TRANSPORTER HXNZ-RELATED"/>
    <property type="match status" value="1"/>
</dbReference>
<reference evidence="10" key="1">
    <citation type="submission" date="2020-08" db="EMBL/GenBank/DDBJ databases">
        <title>Multicomponent nature underlies the extraordinary mechanical properties of spider dragline silk.</title>
        <authorList>
            <person name="Kono N."/>
            <person name="Nakamura H."/>
            <person name="Mori M."/>
            <person name="Yoshida Y."/>
            <person name="Ohtoshi R."/>
            <person name="Malay A.D."/>
            <person name="Moran D.A.P."/>
            <person name="Tomita M."/>
            <person name="Numata K."/>
            <person name="Arakawa K."/>
        </authorList>
    </citation>
    <scope>NUCLEOTIDE SEQUENCE</scope>
</reference>
<proteinExistence type="inferred from homology"/>
<name>A0A8X6UH24_NEPPI</name>
<dbReference type="SUPFAM" id="SSF103473">
    <property type="entry name" value="MFS general substrate transporter"/>
    <property type="match status" value="1"/>
</dbReference>
<feature type="transmembrane region" description="Helical" evidence="8">
    <location>
        <begin position="209"/>
        <end position="232"/>
    </location>
</feature>
<keyword evidence="11" id="KW-1185">Reference proteome</keyword>
<feature type="region of interest" description="Disordered" evidence="7">
    <location>
        <begin position="1"/>
        <end position="62"/>
    </location>
</feature>
<comment type="similarity">
    <text evidence="2">Belongs to the major facilitator superfamily.</text>
</comment>
<evidence type="ECO:0000256" key="5">
    <source>
        <dbReference type="ARBA" id="ARBA00022989"/>
    </source>
</evidence>
<dbReference type="AlphaFoldDB" id="A0A8X6UH24"/>
<keyword evidence="5 8" id="KW-1133">Transmembrane helix</keyword>
<evidence type="ECO:0000313" key="11">
    <source>
        <dbReference type="Proteomes" id="UP000887013"/>
    </source>
</evidence>
<feature type="transmembrane region" description="Helical" evidence="8">
    <location>
        <begin position="85"/>
        <end position="108"/>
    </location>
</feature>
<feature type="transmembrane region" description="Helical" evidence="8">
    <location>
        <begin position="498"/>
        <end position="521"/>
    </location>
</feature>
<dbReference type="GO" id="GO:0016020">
    <property type="term" value="C:membrane"/>
    <property type="evidence" value="ECO:0007669"/>
    <property type="project" value="UniProtKB-SubCell"/>
</dbReference>
<evidence type="ECO:0000256" key="1">
    <source>
        <dbReference type="ARBA" id="ARBA00004141"/>
    </source>
</evidence>
<feature type="transmembrane region" description="Helical" evidence="8">
    <location>
        <begin position="414"/>
        <end position="431"/>
    </location>
</feature>
<feature type="transmembrane region" description="Helical" evidence="8">
    <location>
        <begin position="323"/>
        <end position="346"/>
    </location>
</feature>
<feature type="compositionally biased region" description="Basic and acidic residues" evidence="7">
    <location>
        <begin position="9"/>
        <end position="23"/>
    </location>
</feature>
<comment type="subcellular location">
    <subcellularLocation>
        <location evidence="1">Membrane</location>
        <topology evidence="1">Multi-pass membrane protein</topology>
    </subcellularLocation>
</comment>
<accession>A0A8X6UH24</accession>
<dbReference type="Proteomes" id="UP000887013">
    <property type="component" value="Unassembled WGS sequence"/>
</dbReference>
<dbReference type="PROSITE" id="PS50850">
    <property type="entry name" value="MFS"/>
    <property type="match status" value="1"/>
</dbReference>
<feature type="compositionally biased region" description="Basic and acidic residues" evidence="7">
    <location>
        <begin position="33"/>
        <end position="62"/>
    </location>
</feature>
<dbReference type="Pfam" id="PF00083">
    <property type="entry name" value="Sugar_tr"/>
    <property type="match status" value="1"/>
</dbReference>
<organism evidence="10 11">
    <name type="scientific">Nephila pilipes</name>
    <name type="common">Giant wood spider</name>
    <name type="synonym">Nephila maculata</name>
    <dbReference type="NCBI Taxonomy" id="299642"/>
    <lineage>
        <taxon>Eukaryota</taxon>
        <taxon>Metazoa</taxon>
        <taxon>Ecdysozoa</taxon>
        <taxon>Arthropoda</taxon>
        <taxon>Chelicerata</taxon>
        <taxon>Arachnida</taxon>
        <taxon>Araneae</taxon>
        <taxon>Araneomorphae</taxon>
        <taxon>Entelegynae</taxon>
        <taxon>Araneoidea</taxon>
        <taxon>Nephilidae</taxon>
        <taxon>Nephila</taxon>
    </lineage>
</organism>
<evidence type="ECO:0000259" key="9">
    <source>
        <dbReference type="PROSITE" id="PS50850"/>
    </source>
</evidence>
<dbReference type="OrthoDB" id="10262656at2759"/>
<evidence type="ECO:0000313" key="10">
    <source>
        <dbReference type="EMBL" id="GFU13803.1"/>
    </source>
</evidence>
<gene>
    <name evidence="10" type="primary">Svop</name>
    <name evidence="10" type="ORF">NPIL_330311</name>
</gene>
<feature type="transmembrane region" description="Helical" evidence="8">
    <location>
        <begin position="176"/>
        <end position="197"/>
    </location>
</feature>
<feature type="domain" description="Major facilitator superfamily (MFS) profile" evidence="9">
    <location>
        <begin position="86"/>
        <end position="526"/>
    </location>
</feature>
<feature type="transmembrane region" description="Helical" evidence="8">
    <location>
        <begin position="238"/>
        <end position="259"/>
    </location>
</feature>
<keyword evidence="3" id="KW-0813">Transport</keyword>
<feature type="transmembrane region" description="Helical" evidence="8">
    <location>
        <begin position="388"/>
        <end position="407"/>
    </location>
</feature>
<evidence type="ECO:0000256" key="4">
    <source>
        <dbReference type="ARBA" id="ARBA00022692"/>
    </source>
</evidence>
<evidence type="ECO:0000256" key="8">
    <source>
        <dbReference type="SAM" id="Phobius"/>
    </source>
</evidence>
<keyword evidence="6 8" id="KW-0472">Membrane</keyword>
<dbReference type="InterPro" id="IPR020846">
    <property type="entry name" value="MFS_dom"/>
</dbReference>
<dbReference type="InterPro" id="IPR036259">
    <property type="entry name" value="MFS_trans_sf"/>
</dbReference>
<evidence type="ECO:0000256" key="3">
    <source>
        <dbReference type="ARBA" id="ARBA00022448"/>
    </source>
</evidence>
<keyword evidence="4 8" id="KW-0812">Transmembrane</keyword>